<dbReference type="EMBL" id="VSSQ01099490">
    <property type="protein sequence ID" value="MPN42043.1"/>
    <property type="molecule type" value="Genomic_DNA"/>
</dbReference>
<organism evidence="1">
    <name type="scientific">bioreactor metagenome</name>
    <dbReference type="NCBI Taxonomy" id="1076179"/>
    <lineage>
        <taxon>unclassified sequences</taxon>
        <taxon>metagenomes</taxon>
        <taxon>ecological metagenomes</taxon>
    </lineage>
</organism>
<dbReference type="AlphaFoldDB" id="A0A645I3I5"/>
<comment type="caution">
    <text evidence="1">The sequence shown here is derived from an EMBL/GenBank/DDBJ whole genome shotgun (WGS) entry which is preliminary data.</text>
</comment>
<gene>
    <name evidence="1" type="ORF">SDC9_189599</name>
</gene>
<reference evidence="1" key="1">
    <citation type="submission" date="2019-08" db="EMBL/GenBank/DDBJ databases">
        <authorList>
            <person name="Kucharzyk K."/>
            <person name="Murdoch R.W."/>
            <person name="Higgins S."/>
            <person name="Loffler F."/>
        </authorList>
    </citation>
    <scope>NUCLEOTIDE SEQUENCE</scope>
</reference>
<protein>
    <submittedName>
        <fullName evidence="1">Uncharacterized protein</fullName>
    </submittedName>
</protein>
<accession>A0A645I3I5</accession>
<sequence>MNPCFDQHFAQCFGYIHKLRFVDFACCPSADNGGVGEDCADACGERAHWMRQFRGCIRLATLAFLSATVDSIRCFCTRDAAAVRTDDADNFFYLIGVAIVIHDPIPPDETEVVHFRRAAPA</sequence>
<name>A0A645I3I5_9ZZZZ</name>
<proteinExistence type="predicted"/>
<evidence type="ECO:0000313" key="1">
    <source>
        <dbReference type="EMBL" id="MPN42043.1"/>
    </source>
</evidence>